<evidence type="ECO:0000256" key="1">
    <source>
        <dbReference type="SAM" id="SignalP"/>
    </source>
</evidence>
<proteinExistence type="predicted"/>
<keyword evidence="3" id="KW-1185">Reference proteome</keyword>
<feature type="chain" id="PRO_5035279843" evidence="1">
    <location>
        <begin position="21"/>
        <end position="92"/>
    </location>
</feature>
<name>A0A8J2WA54_9CRUS</name>
<dbReference type="EMBL" id="CAKKLH010000307">
    <property type="protein sequence ID" value="CAH0110810.1"/>
    <property type="molecule type" value="Genomic_DNA"/>
</dbReference>
<evidence type="ECO:0000313" key="3">
    <source>
        <dbReference type="Proteomes" id="UP000789390"/>
    </source>
</evidence>
<sequence length="92" mass="8650">MNKPMLIILVVALVLVSCSARPQFGLFGPSGTGAGFGTGNSGLFGGASASGGRISSANNGGFGVGSGSGSSFGGGLFGQHATGTGSGFSFGK</sequence>
<protein>
    <submittedName>
        <fullName evidence="2">Uncharacterized protein</fullName>
    </submittedName>
</protein>
<evidence type="ECO:0000313" key="2">
    <source>
        <dbReference type="EMBL" id="CAH0110810.1"/>
    </source>
</evidence>
<feature type="signal peptide" evidence="1">
    <location>
        <begin position="1"/>
        <end position="20"/>
    </location>
</feature>
<accession>A0A8J2WA54</accession>
<dbReference type="AlphaFoldDB" id="A0A8J2WA54"/>
<reference evidence="2" key="1">
    <citation type="submission" date="2021-11" db="EMBL/GenBank/DDBJ databases">
        <authorList>
            <person name="Schell T."/>
        </authorList>
    </citation>
    <scope>NUCLEOTIDE SEQUENCE</scope>
    <source>
        <strain evidence="2">M5</strain>
    </source>
</reference>
<dbReference type="PROSITE" id="PS51257">
    <property type="entry name" value="PROKAR_LIPOPROTEIN"/>
    <property type="match status" value="1"/>
</dbReference>
<keyword evidence="1" id="KW-0732">Signal</keyword>
<comment type="caution">
    <text evidence="2">The sequence shown here is derived from an EMBL/GenBank/DDBJ whole genome shotgun (WGS) entry which is preliminary data.</text>
</comment>
<dbReference type="Proteomes" id="UP000789390">
    <property type="component" value="Unassembled WGS sequence"/>
</dbReference>
<organism evidence="2 3">
    <name type="scientific">Daphnia galeata</name>
    <dbReference type="NCBI Taxonomy" id="27404"/>
    <lineage>
        <taxon>Eukaryota</taxon>
        <taxon>Metazoa</taxon>
        <taxon>Ecdysozoa</taxon>
        <taxon>Arthropoda</taxon>
        <taxon>Crustacea</taxon>
        <taxon>Branchiopoda</taxon>
        <taxon>Diplostraca</taxon>
        <taxon>Cladocera</taxon>
        <taxon>Anomopoda</taxon>
        <taxon>Daphniidae</taxon>
        <taxon>Daphnia</taxon>
    </lineage>
</organism>
<gene>
    <name evidence="2" type="ORF">DGAL_LOCUS14414</name>
</gene>